<feature type="domain" description="DDH" evidence="1">
    <location>
        <begin position="26"/>
        <end position="168"/>
    </location>
</feature>
<gene>
    <name evidence="3" type="ordered locus">MBIO_0142</name>
</gene>
<dbReference type="PATRIC" id="fig|496833.3.peg.563"/>
<dbReference type="Proteomes" id="UP000006810">
    <property type="component" value="Chromosome"/>
</dbReference>
<dbReference type="HOGENOM" id="CLU_039720_1_0_14"/>
<reference evidence="3 4" key="1">
    <citation type="journal article" date="2009" name="Curr. Microbiol.">
        <title>Molecular cloning and expression of a novel cholinephosphotransferase involved in glycoglycerophospholipid biosynthesis of Mycoplasma fermentans.</title>
        <authorList>
            <person name="Ishida N."/>
            <person name="Irikura D."/>
            <person name="Matsuda K."/>
            <person name="Sato S."/>
            <person name="Asano K."/>
        </authorList>
    </citation>
    <scope>NUCLEOTIDE SEQUENCE [LARGE SCALE GENOMIC DNA]</scope>
    <source>
        <strain evidence="4">ATCC 19989 / NBRC 14854 / NCTC 10117 / PG18</strain>
    </source>
</reference>
<dbReference type="PANTHER" id="PTHR47618:SF1">
    <property type="entry name" value="BIFUNCTIONAL OLIGORIBONUCLEASE AND PAP PHOSPHATASE NRNA"/>
    <property type="match status" value="1"/>
</dbReference>
<evidence type="ECO:0000259" key="2">
    <source>
        <dbReference type="Pfam" id="PF02272"/>
    </source>
</evidence>
<feature type="domain" description="DHHA1" evidence="2">
    <location>
        <begin position="252"/>
        <end position="323"/>
    </location>
</feature>
<dbReference type="Gene3D" id="3.90.1640.10">
    <property type="entry name" value="inorganic pyrophosphatase (n-terminal core)"/>
    <property type="match status" value="1"/>
</dbReference>
<evidence type="ECO:0000259" key="1">
    <source>
        <dbReference type="Pfam" id="PF01368"/>
    </source>
</evidence>
<keyword evidence="4" id="KW-1185">Reference proteome</keyword>
<dbReference type="InterPro" id="IPR038763">
    <property type="entry name" value="DHH_sf"/>
</dbReference>
<dbReference type="Pfam" id="PF01368">
    <property type="entry name" value="DHH"/>
    <property type="match status" value="1"/>
</dbReference>
<dbReference type="GO" id="GO:0003676">
    <property type="term" value="F:nucleic acid binding"/>
    <property type="evidence" value="ECO:0007669"/>
    <property type="project" value="InterPro"/>
</dbReference>
<sequence length="336" mass="37634">MRGKIMGHMKIGSLKEATKLIKKYDSIVIFHHIRPDGDCLGSQAGLAELIRANFPEKKVYTVGDNEGMFPFLNLKYDKCPSDNVLKKSLGIIPDANGKERIQCREILDKNLFAETLRIDHHPNGDDLDKCTRWVESDRIAATEMVADLAYTNKWKVTKRAANCIFTGIVTDSGSFRYGDTNARTHLLASYLYEQGLEADKIFLGLAATPLDDLKINQTLLNNLKTVGKVAYTTIDLKTTKALGKKPNQVVRVNTIGNIIGYPFWVQFNEEENGNVRIEFRSSGPCVRNVAVKWGGGGHERASGAVIKSWKDLDAVIKDCNAEVERWEREGNDNQEK</sequence>
<proteinExistence type="predicted"/>
<evidence type="ECO:0000313" key="4">
    <source>
        <dbReference type="Proteomes" id="UP000006810"/>
    </source>
</evidence>
<dbReference type="EMBL" id="AP009608">
    <property type="protein sequence ID" value="BAH69407.1"/>
    <property type="molecule type" value="Genomic_DNA"/>
</dbReference>
<dbReference type="Pfam" id="PF02272">
    <property type="entry name" value="DHHA1"/>
    <property type="match status" value="1"/>
</dbReference>
<dbReference type="AlphaFoldDB" id="C4XE35"/>
<dbReference type="InterPro" id="IPR001667">
    <property type="entry name" value="DDH_dom"/>
</dbReference>
<dbReference type="PANTHER" id="PTHR47618">
    <property type="entry name" value="BIFUNCTIONAL OLIGORIBONUCLEASE AND PAP PHOSPHATASE NRNA"/>
    <property type="match status" value="1"/>
</dbReference>
<accession>C4XE35</accession>
<dbReference type="eggNOG" id="COG0618">
    <property type="taxonomic scope" value="Bacteria"/>
</dbReference>
<protein>
    <recommendedName>
        <fullName evidence="5">DHH family phosphoesterase</fullName>
    </recommendedName>
</protein>
<evidence type="ECO:0008006" key="5">
    <source>
        <dbReference type="Google" id="ProtNLM"/>
    </source>
</evidence>
<dbReference type="Gene3D" id="3.10.310.30">
    <property type="match status" value="1"/>
</dbReference>
<evidence type="ECO:0000313" key="3">
    <source>
        <dbReference type="EMBL" id="BAH69407.1"/>
    </source>
</evidence>
<dbReference type="InterPro" id="IPR003156">
    <property type="entry name" value="DHHA1_dom"/>
</dbReference>
<dbReference type="KEGG" id="mfp:MBIO_0142"/>
<dbReference type="SUPFAM" id="SSF64182">
    <property type="entry name" value="DHH phosphoesterases"/>
    <property type="match status" value="1"/>
</dbReference>
<dbReference type="InterPro" id="IPR051319">
    <property type="entry name" value="Oligoribo/pAp-PDE_c-di-AMP_PDE"/>
</dbReference>
<name>C4XE35_MYCFP</name>
<organism evidence="3 4">
    <name type="scientific">Mycoplasmopsis fermentans (strain ATCC 19989 / NBRC 14854 / NCTC 10117 / PG18)</name>
    <name type="common">Mycoplasma fermentans</name>
    <dbReference type="NCBI Taxonomy" id="496833"/>
    <lineage>
        <taxon>Bacteria</taxon>
        <taxon>Bacillati</taxon>
        <taxon>Mycoplasmatota</taxon>
        <taxon>Mycoplasmoidales</taxon>
        <taxon>Metamycoplasmataceae</taxon>
        <taxon>Mycoplasmopsis</taxon>
    </lineage>
</organism>